<dbReference type="RefSeq" id="XP_044393845.1">
    <property type="nucleotide sequence ID" value="XM_044537910.1"/>
</dbReference>
<reference evidence="2" key="1">
    <citation type="submission" date="2018-08" db="EMBL/GenBank/DDBJ databases">
        <authorList>
            <person name="Rossello M."/>
        </authorList>
    </citation>
    <scope>NUCLEOTIDE SEQUENCE [LARGE SCALE GENOMIC DNA]</scope>
    <source>
        <strain evidence="2">cv. Chinese Spring</strain>
    </source>
</reference>
<evidence type="ECO:0000313" key="2">
    <source>
        <dbReference type="EnsemblPlants" id="TraesCS5B02G415300.1.cds1"/>
    </source>
</evidence>
<dbReference type="Gramene" id="TraesSTA5B03G02960320.1">
    <property type="protein sequence ID" value="TraesSTA5B03G02960320.1.CDS1"/>
    <property type="gene ID" value="TraesSTA5B03G02960320"/>
</dbReference>
<dbReference type="AlphaFoldDB" id="A0A3B6LU92"/>
<dbReference type="OrthoDB" id="10553381at2759"/>
<feature type="compositionally biased region" description="Acidic residues" evidence="1">
    <location>
        <begin position="66"/>
        <end position="79"/>
    </location>
</feature>
<feature type="compositionally biased region" description="Acidic residues" evidence="1">
    <location>
        <begin position="87"/>
        <end position="97"/>
    </location>
</feature>
<dbReference type="RefSeq" id="XP_044393844.1">
    <property type="nucleotide sequence ID" value="XM_044537909.1"/>
</dbReference>
<keyword evidence="3" id="KW-1185">Reference proteome</keyword>
<evidence type="ECO:0000313" key="3">
    <source>
        <dbReference type="Proteomes" id="UP000019116"/>
    </source>
</evidence>
<protein>
    <submittedName>
        <fullName evidence="2">Uncharacterized protein</fullName>
    </submittedName>
</protein>
<sequence>MLRRAAFLVHGRAAWLPRRPVTAAAALVRRRPEPDARLRAVEGRGYARMARRMPPTRPDGYSTSDGEADAYGDVEDLEPVEPAAAADGEEDASDGEGWDGFTLDMGAGSIVDNDDEEEEEEEEEEK</sequence>
<dbReference type="Gramene" id="TraesCS5B03G1023300.1">
    <property type="protein sequence ID" value="TraesCS5B03G1023300.1.CDS1"/>
    <property type="gene ID" value="TraesCS5B03G1023300"/>
</dbReference>
<dbReference type="OMA" id="WFRRLTQ"/>
<feature type="compositionally biased region" description="Acidic residues" evidence="1">
    <location>
        <begin position="112"/>
        <end position="126"/>
    </location>
</feature>
<feature type="region of interest" description="Disordered" evidence="1">
    <location>
        <begin position="47"/>
        <end position="126"/>
    </location>
</feature>
<dbReference type="Proteomes" id="UP000019116">
    <property type="component" value="Chromosome 5B"/>
</dbReference>
<dbReference type="EnsemblPlants" id="TraesCS5B02G415300.1">
    <property type="protein sequence ID" value="TraesCS5B02G415300.1.cds1"/>
    <property type="gene ID" value="TraesCS5B02G415300"/>
</dbReference>
<proteinExistence type="predicted"/>
<evidence type="ECO:0000256" key="1">
    <source>
        <dbReference type="SAM" id="MobiDB-lite"/>
    </source>
</evidence>
<dbReference type="Gramene" id="TraesSTA5B03G02960320.2">
    <property type="protein sequence ID" value="TraesSTA5B03G02960320.2.CDS1"/>
    <property type="gene ID" value="TraesSTA5B03G02960320"/>
</dbReference>
<dbReference type="Gramene" id="TraesCS5B02G415300.1">
    <property type="protein sequence ID" value="TraesCS5B02G415300.1.cds1"/>
    <property type="gene ID" value="TraesCS5B02G415300"/>
</dbReference>
<accession>A0A3B6LU92</accession>
<gene>
    <name evidence="2" type="primary">LOC123117062</name>
</gene>
<reference evidence="2" key="2">
    <citation type="submission" date="2018-10" db="UniProtKB">
        <authorList>
            <consortium name="EnsemblPlants"/>
        </authorList>
    </citation>
    <scope>IDENTIFICATION</scope>
</reference>
<dbReference type="GeneID" id="123117062"/>
<organism evidence="2">
    <name type="scientific">Triticum aestivum</name>
    <name type="common">Wheat</name>
    <dbReference type="NCBI Taxonomy" id="4565"/>
    <lineage>
        <taxon>Eukaryota</taxon>
        <taxon>Viridiplantae</taxon>
        <taxon>Streptophyta</taxon>
        <taxon>Embryophyta</taxon>
        <taxon>Tracheophyta</taxon>
        <taxon>Spermatophyta</taxon>
        <taxon>Magnoliopsida</taxon>
        <taxon>Liliopsida</taxon>
        <taxon>Poales</taxon>
        <taxon>Poaceae</taxon>
        <taxon>BOP clade</taxon>
        <taxon>Pooideae</taxon>
        <taxon>Triticodae</taxon>
        <taxon>Triticeae</taxon>
        <taxon>Triticinae</taxon>
        <taxon>Triticum</taxon>
    </lineage>
</organism>
<name>A0A3B6LU92_WHEAT</name>
<dbReference type="Gramene" id="TraesJUL5B03G02990810.1">
    <property type="protein sequence ID" value="TraesJUL5B03G02990810.1.CDS1"/>
    <property type="gene ID" value="TraesJUL5B03G02990810"/>
</dbReference>